<evidence type="ECO:0000313" key="2">
    <source>
        <dbReference type="Proteomes" id="UP000276864"/>
    </source>
</evidence>
<dbReference type="InterPro" id="IPR011330">
    <property type="entry name" value="Glyco_hydro/deAcase_b/a-brl"/>
</dbReference>
<dbReference type="AlphaFoldDB" id="A0A3M7BMY2"/>
<sequence length="161" mass="17483">MLEIDRDGIPYHSSVLSTFQKGEVATAASPTLAEIGRPQIIIAPSSSHHHASHTGPRPRIPQQPNQARIALSFVLNYEEGGELSILEGDSHAEPYLWEKGSSGGQKEGVRYLNAEQDFEYGSRVGFLATYETLSGVWVADYGFCCGEDDGVESPVWGVLCS</sequence>
<dbReference type="PANTHER" id="PTHR43123">
    <property type="entry name" value="POLYSACCHARIDE DEACETYLASE-RELATED"/>
    <property type="match status" value="1"/>
</dbReference>
<organism evidence="1 2">
    <name type="scientific">Hortaea werneckii</name>
    <name type="common">Black yeast</name>
    <name type="synonym">Cladosporium werneckii</name>
    <dbReference type="NCBI Taxonomy" id="91943"/>
    <lineage>
        <taxon>Eukaryota</taxon>
        <taxon>Fungi</taxon>
        <taxon>Dikarya</taxon>
        <taxon>Ascomycota</taxon>
        <taxon>Pezizomycotina</taxon>
        <taxon>Dothideomycetes</taxon>
        <taxon>Dothideomycetidae</taxon>
        <taxon>Mycosphaerellales</taxon>
        <taxon>Teratosphaeriaceae</taxon>
        <taxon>Hortaea</taxon>
    </lineage>
</organism>
<dbReference type="Gene3D" id="3.20.20.370">
    <property type="entry name" value="Glycoside hydrolase/deacetylase"/>
    <property type="match status" value="1"/>
</dbReference>
<dbReference type="SUPFAM" id="SSF88713">
    <property type="entry name" value="Glycoside hydrolase/deacetylase"/>
    <property type="match status" value="1"/>
</dbReference>
<dbReference type="PANTHER" id="PTHR43123:SF1">
    <property type="entry name" value="POLYSACCHARIDE DEACETYLASE-RELATED"/>
    <property type="match status" value="1"/>
</dbReference>
<evidence type="ECO:0000313" key="1">
    <source>
        <dbReference type="EMBL" id="RMY41074.1"/>
    </source>
</evidence>
<proteinExistence type="predicted"/>
<reference evidence="1 2" key="1">
    <citation type="journal article" date="2018" name="BMC Genomics">
        <title>Genomic evidence for intraspecific hybridization in a clonal and extremely halotolerant yeast.</title>
        <authorList>
            <person name="Gostincar C."/>
            <person name="Stajich J.E."/>
            <person name="Zupancic J."/>
            <person name="Zalar P."/>
            <person name="Gunde-Cimerman N."/>
        </authorList>
    </citation>
    <scope>NUCLEOTIDE SEQUENCE [LARGE SCALE GENOMIC DNA]</scope>
    <source>
        <strain evidence="1 2">EXF-6651</strain>
    </source>
</reference>
<name>A0A3M7BMY2_HORWE</name>
<dbReference type="Proteomes" id="UP000276864">
    <property type="component" value="Unassembled WGS sequence"/>
</dbReference>
<dbReference type="GO" id="GO:0005975">
    <property type="term" value="P:carbohydrate metabolic process"/>
    <property type="evidence" value="ECO:0007669"/>
    <property type="project" value="InterPro"/>
</dbReference>
<gene>
    <name evidence="1" type="ORF">D0866_00849</name>
</gene>
<protein>
    <submittedName>
        <fullName evidence="1">Uncharacterized protein</fullName>
    </submittedName>
</protein>
<comment type="caution">
    <text evidence="1">The sequence shown here is derived from an EMBL/GenBank/DDBJ whole genome shotgun (WGS) entry which is preliminary data.</text>
</comment>
<accession>A0A3M7BMY2</accession>
<dbReference type="EMBL" id="QWIM01000043">
    <property type="protein sequence ID" value="RMY41074.1"/>
    <property type="molecule type" value="Genomic_DNA"/>
</dbReference>